<dbReference type="EMBL" id="CAJVPT010050182">
    <property type="protein sequence ID" value="CAG8745501.1"/>
    <property type="molecule type" value="Genomic_DNA"/>
</dbReference>
<evidence type="ECO:0000313" key="2">
    <source>
        <dbReference type="Proteomes" id="UP000789525"/>
    </source>
</evidence>
<organism evidence="1 2">
    <name type="scientific">Acaulospora colombiana</name>
    <dbReference type="NCBI Taxonomy" id="27376"/>
    <lineage>
        <taxon>Eukaryota</taxon>
        <taxon>Fungi</taxon>
        <taxon>Fungi incertae sedis</taxon>
        <taxon>Mucoromycota</taxon>
        <taxon>Glomeromycotina</taxon>
        <taxon>Glomeromycetes</taxon>
        <taxon>Diversisporales</taxon>
        <taxon>Acaulosporaceae</taxon>
        <taxon>Acaulospora</taxon>
    </lineage>
</organism>
<protein>
    <submittedName>
        <fullName evidence="1">5371_t:CDS:1</fullName>
    </submittedName>
</protein>
<reference evidence="1" key="1">
    <citation type="submission" date="2021-06" db="EMBL/GenBank/DDBJ databases">
        <authorList>
            <person name="Kallberg Y."/>
            <person name="Tangrot J."/>
            <person name="Rosling A."/>
        </authorList>
    </citation>
    <scope>NUCLEOTIDE SEQUENCE</scope>
    <source>
        <strain evidence="1">CL356</strain>
    </source>
</reference>
<dbReference type="Proteomes" id="UP000789525">
    <property type="component" value="Unassembled WGS sequence"/>
</dbReference>
<sequence length="92" mass="10552">MAGVSLFNGWTPRKVKSEDVIKLMDGDINPFTNRPLSASYKAILEKRKNLPVYGYMKEFYKIFNEAQITVMVGETGEFLIILDEADLYTYFG</sequence>
<gene>
    <name evidence="1" type="ORF">ACOLOM_LOCUS12417</name>
</gene>
<accession>A0ACA9QBD4</accession>
<name>A0ACA9QBD4_9GLOM</name>
<evidence type="ECO:0000313" key="1">
    <source>
        <dbReference type="EMBL" id="CAG8745501.1"/>
    </source>
</evidence>
<comment type="caution">
    <text evidence="1">The sequence shown here is derived from an EMBL/GenBank/DDBJ whole genome shotgun (WGS) entry which is preliminary data.</text>
</comment>
<keyword evidence="2" id="KW-1185">Reference proteome</keyword>
<proteinExistence type="predicted"/>